<dbReference type="EMBL" id="FNZE01000010">
    <property type="protein sequence ID" value="SEJ53143.1"/>
    <property type="molecule type" value="Genomic_DNA"/>
</dbReference>
<accession>A0A1H6ZHW0</accession>
<proteinExistence type="predicted"/>
<dbReference type="OrthoDB" id="5383110at2"/>
<dbReference type="InterPro" id="IPR032710">
    <property type="entry name" value="NTF2-like_dom_sf"/>
</dbReference>
<sequence length="122" mass="13917">MTSVLRDLSERWFWAWLDKDAATVERLAAEDYLYVAPDGSTLDRRAILAIICSPSYRLDHGTRSEVVVRVLGHEAAVVRHRYEGAGSFEGASFMDDQRCVMVWEKQAGEWRLVMEQCSFSGK</sequence>
<dbReference type="RefSeq" id="WP_090311740.1">
    <property type="nucleotide sequence ID" value="NZ_FNZE01000010.1"/>
</dbReference>
<dbReference type="Pfam" id="PF14534">
    <property type="entry name" value="DUF4440"/>
    <property type="match status" value="1"/>
</dbReference>
<name>A0A1H6ZHW0_9PSED</name>
<evidence type="ECO:0000313" key="3">
    <source>
        <dbReference type="Proteomes" id="UP000242930"/>
    </source>
</evidence>
<dbReference type="AlphaFoldDB" id="A0A1H6ZHW0"/>
<evidence type="ECO:0000259" key="1">
    <source>
        <dbReference type="Pfam" id="PF14534"/>
    </source>
</evidence>
<evidence type="ECO:0000313" key="2">
    <source>
        <dbReference type="EMBL" id="SEJ53143.1"/>
    </source>
</evidence>
<protein>
    <recommendedName>
        <fullName evidence="1">DUF4440 domain-containing protein</fullName>
    </recommendedName>
</protein>
<feature type="domain" description="DUF4440" evidence="1">
    <location>
        <begin position="5"/>
        <end position="112"/>
    </location>
</feature>
<organism evidence="2 3">
    <name type="scientific">Pseudomonas linyingensis</name>
    <dbReference type="NCBI Taxonomy" id="915471"/>
    <lineage>
        <taxon>Bacteria</taxon>
        <taxon>Pseudomonadati</taxon>
        <taxon>Pseudomonadota</taxon>
        <taxon>Gammaproteobacteria</taxon>
        <taxon>Pseudomonadales</taxon>
        <taxon>Pseudomonadaceae</taxon>
        <taxon>Pseudomonas</taxon>
    </lineage>
</organism>
<dbReference type="SUPFAM" id="SSF54427">
    <property type="entry name" value="NTF2-like"/>
    <property type="match status" value="1"/>
</dbReference>
<keyword evidence="3" id="KW-1185">Reference proteome</keyword>
<dbReference type="Gene3D" id="3.10.450.50">
    <property type="match status" value="1"/>
</dbReference>
<dbReference type="Proteomes" id="UP000242930">
    <property type="component" value="Unassembled WGS sequence"/>
</dbReference>
<reference evidence="3" key="1">
    <citation type="submission" date="2016-10" db="EMBL/GenBank/DDBJ databases">
        <authorList>
            <person name="Varghese N."/>
            <person name="Submissions S."/>
        </authorList>
    </citation>
    <scope>NUCLEOTIDE SEQUENCE [LARGE SCALE GENOMIC DNA]</scope>
    <source>
        <strain evidence="3">LMG 25967</strain>
    </source>
</reference>
<dbReference type="InterPro" id="IPR027843">
    <property type="entry name" value="DUF4440"/>
</dbReference>
<gene>
    <name evidence="2" type="ORF">SAMN05216201_11098</name>
</gene>